<dbReference type="PROSITE" id="PS50294">
    <property type="entry name" value="WD_REPEATS_REGION"/>
    <property type="match status" value="1"/>
</dbReference>
<keyword evidence="4" id="KW-0677">Repeat</keyword>
<dbReference type="Proteomes" id="UP000531559">
    <property type="component" value="Unassembled WGS sequence"/>
</dbReference>
<feature type="repeat" description="WD" evidence="7">
    <location>
        <begin position="531"/>
        <end position="572"/>
    </location>
</feature>
<evidence type="ECO:0000256" key="2">
    <source>
        <dbReference type="ARBA" id="ARBA00005969"/>
    </source>
</evidence>
<accession>A0A7K7WRD7</accession>
<keyword evidence="10" id="KW-1185">Reference proteome</keyword>
<dbReference type="Pfam" id="PF00400">
    <property type="entry name" value="WD40"/>
    <property type="match status" value="5"/>
</dbReference>
<evidence type="ECO:0000256" key="7">
    <source>
        <dbReference type="PROSITE-ProRule" id="PRU00221"/>
    </source>
</evidence>
<dbReference type="InterPro" id="IPR009146">
    <property type="entry name" value="Groucho_enhance"/>
</dbReference>
<dbReference type="InterPro" id="IPR015943">
    <property type="entry name" value="WD40/YVTN_repeat-like_dom_sf"/>
</dbReference>
<dbReference type="EMBL" id="VZSV01000318">
    <property type="protein sequence ID" value="NXA55823.1"/>
    <property type="molecule type" value="Genomic_DNA"/>
</dbReference>
<name>A0A7K7WRD7_9AVES</name>
<feature type="domain" description="Groucho/TLE N-terminal Q-rich" evidence="8">
    <location>
        <begin position="1"/>
        <end position="65"/>
    </location>
</feature>
<comment type="caution">
    <text evidence="9">The sequence shown here is derived from an EMBL/GenBank/DDBJ whole genome shotgun (WGS) entry which is preliminary data.</text>
</comment>
<evidence type="ECO:0000313" key="10">
    <source>
        <dbReference type="Proteomes" id="UP000531559"/>
    </source>
</evidence>
<keyword evidence="5" id="KW-0539">Nucleus</keyword>
<evidence type="ECO:0000256" key="1">
    <source>
        <dbReference type="ARBA" id="ARBA00004123"/>
    </source>
</evidence>
<evidence type="ECO:0000259" key="8">
    <source>
        <dbReference type="Pfam" id="PF03920"/>
    </source>
</evidence>
<dbReference type="GO" id="GO:0090090">
    <property type="term" value="P:negative regulation of canonical Wnt signaling pathway"/>
    <property type="evidence" value="ECO:0007669"/>
    <property type="project" value="TreeGrafter"/>
</dbReference>
<dbReference type="PROSITE" id="PS50082">
    <property type="entry name" value="WD_REPEATS_2"/>
    <property type="match status" value="2"/>
</dbReference>
<feature type="repeat" description="WD" evidence="7">
    <location>
        <begin position="489"/>
        <end position="530"/>
    </location>
</feature>
<dbReference type="GO" id="GO:0005667">
    <property type="term" value="C:transcription regulator complex"/>
    <property type="evidence" value="ECO:0007669"/>
    <property type="project" value="TreeGrafter"/>
</dbReference>
<dbReference type="SMART" id="SM00320">
    <property type="entry name" value="WD40"/>
    <property type="match status" value="6"/>
</dbReference>
<dbReference type="Gene3D" id="2.130.10.10">
    <property type="entry name" value="YVTN repeat-like/Quinoprotein amine dehydrogenase"/>
    <property type="match status" value="1"/>
</dbReference>
<feature type="non-terminal residue" evidence="9">
    <location>
        <position position="654"/>
    </location>
</feature>
<dbReference type="GO" id="GO:0005634">
    <property type="term" value="C:nucleus"/>
    <property type="evidence" value="ECO:0007669"/>
    <property type="project" value="UniProtKB-SubCell"/>
</dbReference>
<dbReference type="SUPFAM" id="SSF50978">
    <property type="entry name" value="WD40 repeat-like"/>
    <property type="match status" value="1"/>
</dbReference>
<evidence type="ECO:0000256" key="3">
    <source>
        <dbReference type="ARBA" id="ARBA00022574"/>
    </source>
</evidence>
<dbReference type="PRINTS" id="PR01850">
    <property type="entry name" value="GROUCHOFAMLY"/>
</dbReference>
<gene>
    <name evidence="9" type="primary">Tle3</name>
    <name evidence="9" type="ORF">NOTJUL_R13988</name>
</gene>
<dbReference type="PROSITE" id="PS00678">
    <property type="entry name" value="WD_REPEATS_1"/>
    <property type="match status" value="2"/>
</dbReference>
<evidence type="ECO:0000313" key="9">
    <source>
        <dbReference type="EMBL" id="NXA55823.1"/>
    </source>
</evidence>
<evidence type="ECO:0000256" key="5">
    <source>
        <dbReference type="ARBA" id="ARBA00023242"/>
    </source>
</evidence>
<dbReference type="PANTHER" id="PTHR10814">
    <property type="entry name" value="TRANSDUCIN-LIKE ENHANCER PROTEIN"/>
    <property type="match status" value="1"/>
</dbReference>
<proteinExistence type="inferred from homology"/>
<dbReference type="InterPro" id="IPR019775">
    <property type="entry name" value="WD40_repeat_CS"/>
</dbReference>
<evidence type="ECO:0000256" key="4">
    <source>
        <dbReference type="ARBA" id="ARBA00022737"/>
    </source>
</evidence>
<dbReference type="Pfam" id="PF03920">
    <property type="entry name" value="TLE_N"/>
    <property type="match status" value="1"/>
</dbReference>
<comment type="subcellular location">
    <subcellularLocation>
        <location evidence="1">Nucleus</location>
    </subcellularLocation>
</comment>
<comment type="similarity">
    <text evidence="2">Belongs to the WD repeat Groucho/TLE family.</text>
</comment>
<organism evidence="9 10">
    <name type="scientific">Nothocercus julius</name>
    <dbReference type="NCBI Taxonomy" id="2585813"/>
    <lineage>
        <taxon>Eukaryota</taxon>
        <taxon>Metazoa</taxon>
        <taxon>Chordata</taxon>
        <taxon>Craniata</taxon>
        <taxon>Vertebrata</taxon>
        <taxon>Euteleostomi</taxon>
        <taxon>Archelosauria</taxon>
        <taxon>Archosauria</taxon>
        <taxon>Dinosauria</taxon>
        <taxon>Saurischia</taxon>
        <taxon>Theropoda</taxon>
        <taxon>Coelurosauria</taxon>
        <taxon>Aves</taxon>
        <taxon>Palaeognathae</taxon>
        <taxon>Tinamiformes</taxon>
        <taxon>Tinamidae</taxon>
        <taxon>Nothocercus</taxon>
    </lineage>
</organism>
<evidence type="ECO:0000256" key="6">
    <source>
        <dbReference type="ARBA" id="ARBA00045617"/>
    </source>
</evidence>
<dbReference type="OrthoDB" id="2624652at2759"/>
<dbReference type="InterPro" id="IPR001680">
    <property type="entry name" value="WD40_rpt"/>
</dbReference>
<comment type="function">
    <text evidence="6">Transcriptional corepressor that binds to a number of transcription factors. Inhibits the transcriptional activation mediated by CTNNB1 and TCF family members in Wnt signaling. The effects of full-length TLE family members may be modulated by association with dominant-negative AES.</text>
</comment>
<feature type="non-terminal residue" evidence="9">
    <location>
        <position position="1"/>
    </location>
</feature>
<reference evidence="9 10" key="1">
    <citation type="submission" date="2019-09" db="EMBL/GenBank/DDBJ databases">
        <title>Bird 10,000 Genomes (B10K) Project - Family phase.</title>
        <authorList>
            <person name="Zhang G."/>
        </authorList>
    </citation>
    <scope>NUCLEOTIDE SEQUENCE [LARGE SCALE GENOMIC DNA]</scope>
    <source>
        <strain evidence="9">B10K-MSB-01</strain>
    </source>
</reference>
<protein>
    <submittedName>
        <fullName evidence="9">TLE3 protein</fullName>
    </submittedName>
</protein>
<dbReference type="InterPro" id="IPR036322">
    <property type="entry name" value="WD40_repeat_dom_sf"/>
</dbReference>
<dbReference type="InterPro" id="IPR005617">
    <property type="entry name" value="Groucho/TLE_N"/>
</dbReference>
<dbReference type="AlphaFoldDB" id="A0A7K7WRD7"/>
<keyword evidence="3 7" id="KW-0853">WD repeat</keyword>
<dbReference type="PANTHER" id="PTHR10814:SF24">
    <property type="entry name" value="TRANSDUCIN-LIKE ENHANCER PROTEIN 3"/>
    <property type="match status" value="1"/>
</dbReference>
<dbReference type="FunFam" id="2.130.10.10:FF:000001">
    <property type="entry name" value="transducin-like enhancer protein 3 isoform X1"/>
    <property type="match status" value="1"/>
</dbReference>
<sequence>TEIAKRLNTILAQIMPFLSQEHQQQVAQAVERAKQVTMTELNAIIGVRGLPNLPLTQQQLQAQHLSHAAHGPPVQLPPHPSGLQPPGIPPVSGSSSGLLALGALGSQAHLAVKDEKNHHDLDHRGERLQKPKTPNPPDDACKLSSARAALTCWVGAPCGPASLRIALPMQPLPLRPGAPGNVCEWGCSKKPTVQQKPPSPNKQRGYEANGGWSRAGSAGVFPARSQQVSTLPSSLRARVWRTGRSFPGKPPRGSLVWALEPAEGCETTSFPRALPWRISVLWPVDAVLGAFFGSPLARPGSAAHVVRAGCPGSQSLPGKQSLAGGGRARGEAALRDGSSLSILGGRSGCAALVSSFLAGWPFANCCSLSFADGQMQPVPFPHDALAGPGIPRHARQINTLSHGEVVCAVTISNPTRHVYTGGKGCVKIWDISQPGSKSPISQLDCLNRDNYIRSCKLLPDGRTLIVGGEASTLTIWDLASPTPRIKAELTSSAPACYALAISPDAKVCFSCCSDGNIAVWDLHNQTLVRQFQGHTDGASCIDISHDGTKLWTGGLDNTVRSWDLREGRQLQQHDFTSQIFSLGYCPTGEWLAVGMESSNVEVLHHTKPDKYQLHLHESCVLSLKFAYCGKWFVSTGKDNLLNAWRTPYGASIFQ</sequence>
<dbReference type="GO" id="GO:0003714">
    <property type="term" value="F:transcription corepressor activity"/>
    <property type="evidence" value="ECO:0007669"/>
    <property type="project" value="TreeGrafter"/>
</dbReference>